<name>A0ABS7R1E7_9ACTN</name>
<protein>
    <submittedName>
        <fullName evidence="1">Uncharacterized protein</fullName>
    </submittedName>
</protein>
<evidence type="ECO:0000313" key="1">
    <source>
        <dbReference type="EMBL" id="MBY8889287.1"/>
    </source>
</evidence>
<proteinExistence type="predicted"/>
<dbReference type="EMBL" id="JAINVZ010000040">
    <property type="protein sequence ID" value="MBY8889287.1"/>
    <property type="molecule type" value="Genomic_DNA"/>
</dbReference>
<comment type="caution">
    <text evidence="1">The sequence shown here is derived from an EMBL/GenBank/DDBJ whole genome shotgun (WGS) entry which is preliminary data.</text>
</comment>
<sequence>MEFTAGGEFTAAGVLDAAADECVVAGLLAFHLLSVVRPAWLIGTSIAQCRTDAQASAVRSPMAWIDTLAAGFSAVAAGGAWLTAERARKTADTVAVIERDRWHEELTPRLALRIGGGLDLRLTVRFDGPTGLRRLDEVRVTIRDDRDRSEDPLFGRITAEDRAKVIWGPARFRHGADEADQLGRSVAPFKLDLGEQRPLAMEQSLAPPWYEGADGAARWRRDYDDANVRLWITCIAKGHKPWLLTQDVPIHRAEDYPPAQ</sequence>
<reference evidence="1 2" key="1">
    <citation type="submission" date="2021-08" db="EMBL/GenBank/DDBJ databases">
        <title>Streptomyces sp. PTM05 isolated from lichen.</title>
        <authorList>
            <person name="Somphong A."/>
            <person name="Phongsopitanun W."/>
            <person name="Tanasupawat S."/>
        </authorList>
    </citation>
    <scope>NUCLEOTIDE SEQUENCE [LARGE SCALE GENOMIC DNA]</scope>
    <source>
        <strain evidence="1 2">Ptm05</strain>
    </source>
</reference>
<keyword evidence="2" id="KW-1185">Reference proteome</keyword>
<evidence type="ECO:0000313" key="2">
    <source>
        <dbReference type="Proteomes" id="UP001198565"/>
    </source>
</evidence>
<accession>A0ABS7R1E7</accession>
<dbReference type="Proteomes" id="UP001198565">
    <property type="component" value="Unassembled WGS sequence"/>
</dbReference>
<organism evidence="1 2">
    <name type="scientific">Streptantibioticus parmotrematis</name>
    <dbReference type="NCBI Taxonomy" id="2873249"/>
    <lineage>
        <taxon>Bacteria</taxon>
        <taxon>Bacillati</taxon>
        <taxon>Actinomycetota</taxon>
        <taxon>Actinomycetes</taxon>
        <taxon>Kitasatosporales</taxon>
        <taxon>Streptomycetaceae</taxon>
        <taxon>Streptantibioticus</taxon>
    </lineage>
</organism>
<dbReference type="RefSeq" id="WP_222982473.1">
    <property type="nucleotide sequence ID" value="NZ_JAINVZ010000040.1"/>
</dbReference>
<gene>
    <name evidence="1" type="ORF">K7472_31255</name>
</gene>